<dbReference type="OrthoDB" id="9795980at2"/>
<dbReference type="InterPro" id="IPR050574">
    <property type="entry name" value="HPF/YfiA_ribosome-assoc"/>
</dbReference>
<dbReference type="CDD" id="cd00552">
    <property type="entry name" value="RaiA"/>
    <property type="match status" value="1"/>
</dbReference>
<dbReference type="PANTHER" id="PTHR33231">
    <property type="entry name" value="30S RIBOSOMAL PROTEIN"/>
    <property type="match status" value="1"/>
</dbReference>
<dbReference type="GO" id="GO:0043024">
    <property type="term" value="F:ribosomal small subunit binding"/>
    <property type="evidence" value="ECO:0007669"/>
    <property type="project" value="TreeGrafter"/>
</dbReference>
<dbReference type="AlphaFoldDB" id="A0A432LZL8"/>
<dbReference type="GO" id="GO:0045900">
    <property type="term" value="P:negative regulation of translational elongation"/>
    <property type="evidence" value="ECO:0007669"/>
    <property type="project" value="TreeGrafter"/>
</dbReference>
<keyword evidence="1" id="KW-0810">Translation regulation</keyword>
<accession>A0A432LZL8</accession>
<proteinExistence type="inferred from homology"/>
<organism evidence="6 7">
    <name type="scientific">Dyella choica</name>
    <dbReference type="NCBI Taxonomy" id="1927959"/>
    <lineage>
        <taxon>Bacteria</taxon>
        <taxon>Pseudomonadati</taxon>
        <taxon>Pseudomonadota</taxon>
        <taxon>Gammaproteobacteria</taxon>
        <taxon>Lysobacterales</taxon>
        <taxon>Rhodanobacteraceae</taxon>
        <taxon>Dyella</taxon>
    </lineage>
</organism>
<reference evidence="6 7" key="1">
    <citation type="submission" date="2018-12" db="EMBL/GenBank/DDBJ databases">
        <title>Dyella dinghuensis sp. nov. DHOA06 and Dyella choica sp. nov. 4M-K27, isolated from forest soil.</title>
        <authorList>
            <person name="Qiu L.-H."/>
            <person name="Gao Z.-H."/>
        </authorList>
    </citation>
    <scope>NUCLEOTIDE SEQUENCE [LARGE SCALE GENOMIC DNA]</scope>
    <source>
        <strain evidence="6 7">4M-K27</strain>
    </source>
</reference>
<evidence type="ECO:0000256" key="4">
    <source>
        <dbReference type="ARBA" id="ARBA00041148"/>
    </source>
</evidence>
<comment type="subunit">
    <text evidence="3">Associates exclusively with 100S ribosomes, which are dimers of 70S ribosomes.</text>
</comment>
<dbReference type="FunFam" id="3.30.160.100:FF:000001">
    <property type="entry name" value="Ribosome hibernation promoting factor"/>
    <property type="match status" value="1"/>
</dbReference>
<evidence type="ECO:0000256" key="2">
    <source>
        <dbReference type="ARBA" id="ARBA00038434"/>
    </source>
</evidence>
<dbReference type="GO" id="GO:0022627">
    <property type="term" value="C:cytosolic small ribosomal subunit"/>
    <property type="evidence" value="ECO:0007669"/>
    <property type="project" value="TreeGrafter"/>
</dbReference>
<evidence type="ECO:0000256" key="1">
    <source>
        <dbReference type="ARBA" id="ARBA00022845"/>
    </source>
</evidence>
<dbReference type="InterPro" id="IPR003489">
    <property type="entry name" value="RHF/RaiA"/>
</dbReference>
<evidence type="ECO:0000256" key="3">
    <source>
        <dbReference type="ARBA" id="ARBA00038695"/>
    </source>
</evidence>
<comment type="similarity">
    <text evidence="2">Belongs to the HPF/YfiA ribosome-associated protein family. Short HPF subfamily.</text>
</comment>
<dbReference type="Pfam" id="PF02482">
    <property type="entry name" value="Ribosomal_S30AE"/>
    <property type="match status" value="1"/>
</dbReference>
<evidence type="ECO:0000256" key="5">
    <source>
        <dbReference type="ARBA" id="ARBA00041319"/>
    </source>
</evidence>
<protein>
    <recommendedName>
        <fullName evidence="4">Ribosome hibernation promoting factor</fullName>
    </recommendedName>
    <alternativeName>
        <fullName evidence="5">Hibernation factor HPF</fullName>
    </alternativeName>
</protein>
<gene>
    <name evidence="6" type="primary">raiA</name>
    <name evidence="6" type="ORF">EKH80_22810</name>
</gene>
<dbReference type="Proteomes" id="UP000274358">
    <property type="component" value="Unassembled WGS sequence"/>
</dbReference>
<evidence type="ECO:0000313" key="6">
    <source>
        <dbReference type="EMBL" id="RUL69236.1"/>
    </source>
</evidence>
<dbReference type="EMBL" id="RYYV01000036">
    <property type="protein sequence ID" value="RUL69236.1"/>
    <property type="molecule type" value="Genomic_DNA"/>
</dbReference>
<evidence type="ECO:0000313" key="7">
    <source>
        <dbReference type="Proteomes" id="UP000274358"/>
    </source>
</evidence>
<dbReference type="RefSeq" id="WP_126687104.1">
    <property type="nucleotide sequence ID" value="NZ_RYYV01000036.1"/>
</dbReference>
<dbReference type="Gene3D" id="3.30.160.100">
    <property type="entry name" value="Ribosome hibernation promotion factor-like"/>
    <property type="match status" value="1"/>
</dbReference>
<dbReference type="SUPFAM" id="SSF69754">
    <property type="entry name" value="Ribosome binding protein Y (YfiA homologue)"/>
    <property type="match status" value="1"/>
</dbReference>
<dbReference type="PANTHER" id="PTHR33231:SF1">
    <property type="entry name" value="30S RIBOSOMAL PROTEIN"/>
    <property type="match status" value="1"/>
</dbReference>
<keyword evidence="7" id="KW-1185">Reference proteome</keyword>
<dbReference type="InterPro" id="IPR036567">
    <property type="entry name" value="RHF-like"/>
</dbReference>
<name>A0A432LZL8_9GAMM</name>
<dbReference type="NCBIfam" id="TIGR00741">
    <property type="entry name" value="yfiA"/>
    <property type="match status" value="1"/>
</dbReference>
<sequence length="107" mass="12236">MQFQLSGQKIEVTPALRNHAHAKLDRLTRLDERIVGLNVVLSVDKLQHCAEGTLKVPGKSLHAEATGKDMYASIDVLFDKLVDQLRRYREKLCDKHPQEVREARQYG</sequence>
<comment type="caution">
    <text evidence="6">The sequence shown here is derived from an EMBL/GenBank/DDBJ whole genome shotgun (WGS) entry which is preliminary data.</text>
</comment>